<dbReference type="RefSeq" id="WP_097183973.1">
    <property type="nucleotide sequence ID" value="NZ_OCNK01000002.1"/>
</dbReference>
<feature type="domain" description="Hydantoinase A/oxoprolinase" evidence="2">
    <location>
        <begin position="223"/>
        <end position="506"/>
    </location>
</feature>
<accession>A0A286GVB0</accession>
<dbReference type="Pfam" id="PF05378">
    <property type="entry name" value="Hydant_A_N"/>
    <property type="match status" value="1"/>
</dbReference>
<reference evidence="6" key="1">
    <citation type="submission" date="2017-09" db="EMBL/GenBank/DDBJ databases">
        <authorList>
            <person name="Varghese N."/>
            <person name="Submissions S."/>
        </authorList>
    </citation>
    <scope>NUCLEOTIDE SEQUENCE [LARGE SCALE GENOMIC DNA]</scope>
    <source>
        <strain evidence="6">DSM 44270</strain>
    </source>
</reference>
<name>A0A286GVB0_9ACTN</name>
<evidence type="ECO:0000313" key="6">
    <source>
        <dbReference type="Proteomes" id="UP000219482"/>
    </source>
</evidence>
<evidence type="ECO:0000259" key="3">
    <source>
        <dbReference type="Pfam" id="PF05378"/>
    </source>
</evidence>
<dbReference type="GO" id="GO:0017168">
    <property type="term" value="F:5-oxoprolinase (ATP-hydrolyzing) activity"/>
    <property type="evidence" value="ECO:0007669"/>
    <property type="project" value="TreeGrafter"/>
</dbReference>
<sequence length="712" mass="75290">MQPSGNDRPTGRFLVGTDIGGTFTDLVLLEEGVQPRLFKSPTTPHDRSEGILDALALAADAVGLPLPDFCAEIGYFAHGTTAATNALIERRGAPTALLTTAGFADTLLVQRSMTSWVGMGAATGHYSRRRNPEPIVPRELVAVADERVDSSGRIVVQLDEAEVRSLLRRLKATGVTALAVSFLWSFLRPEHERMVADLVAEEWPEVYLTLSHEIAPVIGEYERTATTVINSYLGPVIRDYIARLESRLQEGGFRGDISIMDSGGGVMRAADAARRSASLLTSGPAGGVLASAELAGRLGFPNVITSDMGGTSFDVGLVVDGEPLVEHTAELGNYHLSLPRIKVTAIGAGGGSIASVDEVGALVVGPRSAGSLPGPACYGRGGNQPTVTDADVVLGIIDPEYFLDGRMPLDRALAEKAILEHVAGPLGMTVLEAAAGIRQVADNQMADLLRKVTVEQGRDPRDFVVFAYGGAGPTHASAYTAAAGIGTLVVPPTSTVHSAFGAVTSDRFRAVQTTDVQRTQPGLSDPASGIDTERLERSLDELVARCHADLDHDPRAQFVRSVHLKFRKQTHELPVVLPDGPVTGEVMRAAVVDFLTTYERIYGTGTAMPAAGLEMHTLRVEGRVPARGFSAPEPDEGDGDWSAARTGSRDVYFPESGSVPTPVLRGELVGPGSEVTGPAVLEFAGTTVVIGPGQHLRVDPFRNLLIDCKGIS</sequence>
<feature type="region of interest" description="Disordered" evidence="1">
    <location>
        <begin position="627"/>
        <end position="646"/>
    </location>
</feature>
<evidence type="ECO:0000256" key="1">
    <source>
        <dbReference type="SAM" id="MobiDB-lite"/>
    </source>
</evidence>
<dbReference type="EMBL" id="OCNK01000002">
    <property type="protein sequence ID" value="SOD99412.1"/>
    <property type="molecule type" value="Genomic_DNA"/>
</dbReference>
<dbReference type="AlphaFoldDB" id="A0A286GVB0"/>
<dbReference type="Proteomes" id="UP000219482">
    <property type="component" value="Unassembled WGS sequence"/>
</dbReference>
<protein>
    <submittedName>
        <fullName evidence="5">N-methylhydantoinase A</fullName>
    </submittedName>
</protein>
<dbReference type="InterPro" id="IPR002821">
    <property type="entry name" value="Hydantoinase_A"/>
</dbReference>
<evidence type="ECO:0000313" key="5">
    <source>
        <dbReference type="EMBL" id="SOD99412.1"/>
    </source>
</evidence>
<organism evidence="5 6">
    <name type="scientific">Blastococcus haudaquaticus</name>
    <dbReference type="NCBI Taxonomy" id="1938745"/>
    <lineage>
        <taxon>Bacteria</taxon>
        <taxon>Bacillati</taxon>
        <taxon>Actinomycetota</taxon>
        <taxon>Actinomycetes</taxon>
        <taxon>Geodermatophilales</taxon>
        <taxon>Geodermatophilaceae</taxon>
        <taxon>Blastococcus</taxon>
    </lineage>
</organism>
<evidence type="ECO:0000259" key="4">
    <source>
        <dbReference type="Pfam" id="PF19278"/>
    </source>
</evidence>
<dbReference type="OrthoDB" id="9768323at2"/>
<keyword evidence="6" id="KW-1185">Reference proteome</keyword>
<dbReference type="PANTHER" id="PTHR11365">
    <property type="entry name" value="5-OXOPROLINASE RELATED"/>
    <property type="match status" value="1"/>
</dbReference>
<dbReference type="GO" id="GO:0006749">
    <property type="term" value="P:glutathione metabolic process"/>
    <property type="evidence" value="ECO:0007669"/>
    <property type="project" value="TreeGrafter"/>
</dbReference>
<dbReference type="InterPro" id="IPR008040">
    <property type="entry name" value="Hydant_A_N"/>
</dbReference>
<feature type="domain" description="Acetophenone carboxylase-like C-terminal" evidence="4">
    <location>
        <begin position="561"/>
        <end position="702"/>
    </location>
</feature>
<dbReference type="PANTHER" id="PTHR11365:SF23">
    <property type="entry name" value="HYPOTHETICAL 5-OXOPROLINASE (EUROFUNG)-RELATED"/>
    <property type="match status" value="1"/>
</dbReference>
<proteinExistence type="predicted"/>
<evidence type="ECO:0000259" key="2">
    <source>
        <dbReference type="Pfam" id="PF01968"/>
    </source>
</evidence>
<dbReference type="GO" id="GO:0005829">
    <property type="term" value="C:cytosol"/>
    <property type="evidence" value="ECO:0007669"/>
    <property type="project" value="TreeGrafter"/>
</dbReference>
<dbReference type="InterPro" id="IPR045079">
    <property type="entry name" value="Oxoprolinase-like"/>
</dbReference>
<gene>
    <name evidence="5" type="ORF">SAMN06272739_2306</name>
</gene>
<dbReference type="InterPro" id="IPR049517">
    <property type="entry name" value="ACX-like_C"/>
</dbReference>
<dbReference type="Pfam" id="PF01968">
    <property type="entry name" value="Hydantoinase_A"/>
    <property type="match status" value="1"/>
</dbReference>
<dbReference type="Pfam" id="PF19278">
    <property type="entry name" value="Hydant_A_C"/>
    <property type="match status" value="1"/>
</dbReference>
<feature type="domain" description="Hydantoinase/oxoprolinase N-terminal" evidence="3">
    <location>
        <begin position="15"/>
        <end position="202"/>
    </location>
</feature>